<dbReference type="Proteomes" id="UP000325787">
    <property type="component" value="Chromosome"/>
</dbReference>
<proteinExistence type="predicted"/>
<organism evidence="2 3">
    <name type="scientific">Saccharothrix syringae</name>
    <name type="common">Nocardiopsis syringae</name>
    <dbReference type="NCBI Taxonomy" id="103733"/>
    <lineage>
        <taxon>Bacteria</taxon>
        <taxon>Bacillati</taxon>
        <taxon>Actinomycetota</taxon>
        <taxon>Actinomycetes</taxon>
        <taxon>Pseudonocardiales</taxon>
        <taxon>Pseudonocardiaceae</taxon>
        <taxon>Saccharothrix</taxon>
    </lineage>
</organism>
<feature type="transmembrane region" description="Helical" evidence="1">
    <location>
        <begin position="116"/>
        <end position="140"/>
    </location>
</feature>
<dbReference type="EMBL" id="CP034550">
    <property type="protein sequence ID" value="QFZ17608.1"/>
    <property type="molecule type" value="Genomic_DNA"/>
</dbReference>
<keyword evidence="1" id="KW-0812">Transmembrane</keyword>
<protein>
    <submittedName>
        <fullName evidence="2">Uncharacterized protein</fullName>
    </submittedName>
</protein>
<feature type="transmembrane region" description="Helical" evidence="1">
    <location>
        <begin position="12"/>
        <end position="31"/>
    </location>
</feature>
<feature type="transmembrane region" description="Helical" evidence="1">
    <location>
        <begin position="75"/>
        <end position="96"/>
    </location>
</feature>
<feature type="transmembrane region" description="Helical" evidence="1">
    <location>
        <begin position="265"/>
        <end position="286"/>
    </location>
</feature>
<feature type="transmembrane region" description="Helical" evidence="1">
    <location>
        <begin position="46"/>
        <end position="63"/>
    </location>
</feature>
<name>A0A5Q0GUD7_SACSY</name>
<keyword evidence="1" id="KW-0472">Membrane</keyword>
<dbReference type="RefSeq" id="WP_033432571.1">
    <property type="nucleotide sequence ID" value="NZ_CP034550.1"/>
</dbReference>
<gene>
    <name evidence="2" type="ORF">EKG83_09060</name>
</gene>
<dbReference type="OrthoDB" id="343560at2"/>
<sequence length="301" mass="31888">MARFLRWHPPLMVFSLLMAALVVVSTVGLVVDDRILVGSPIWFKPFKFSVSLVLYSVTLAWMLSLTTRLRRTARWAGTAVAAAGVLEMAIIVMQVVRGRQSHFNVATPFDALMWRVMGVTISTLWVMHAVIAVALLLSGFRDRATGLAVRLGLLLGLVGLGLGLLMALPVAGQDVAAGIAGAHSVGVPDGGPQLALTGWSTTGGDLRVPHFVGIHALQVLPLVVLLLRGRANTRLVWGAAIGYAGLMALLTWQALRGQPLLRPDLITALGALAVAAWTAGSAAWALRDVGDRPSPRQAVAV</sequence>
<feature type="transmembrane region" description="Helical" evidence="1">
    <location>
        <begin position="147"/>
        <end position="168"/>
    </location>
</feature>
<dbReference type="AlphaFoldDB" id="A0A5Q0GUD7"/>
<feature type="transmembrane region" description="Helical" evidence="1">
    <location>
        <begin position="208"/>
        <end position="227"/>
    </location>
</feature>
<feature type="transmembrane region" description="Helical" evidence="1">
    <location>
        <begin position="234"/>
        <end position="253"/>
    </location>
</feature>
<evidence type="ECO:0000256" key="1">
    <source>
        <dbReference type="SAM" id="Phobius"/>
    </source>
</evidence>
<reference evidence="3" key="1">
    <citation type="journal article" date="2021" name="Curr. Microbiol.">
        <title>Complete genome of nocamycin-producing strain Saccharothrix syringae NRRL B-16468 reveals the biosynthetic potential for secondary metabolites.</title>
        <authorList>
            <person name="Mo X."/>
            <person name="Yang S."/>
        </authorList>
    </citation>
    <scope>NUCLEOTIDE SEQUENCE [LARGE SCALE GENOMIC DNA]</scope>
    <source>
        <strain evidence="3">ATCC 51364 / DSM 43886 / JCM 6844 / KCTC 9398 / NBRC 14523 / NRRL B-16468 / INA 2240</strain>
    </source>
</reference>
<dbReference type="KEGG" id="ssyi:EKG83_09060"/>
<evidence type="ECO:0000313" key="2">
    <source>
        <dbReference type="EMBL" id="QFZ17608.1"/>
    </source>
</evidence>
<keyword evidence="3" id="KW-1185">Reference proteome</keyword>
<keyword evidence="1" id="KW-1133">Transmembrane helix</keyword>
<evidence type="ECO:0000313" key="3">
    <source>
        <dbReference type="Proteomes" id="UP000325787"/>
    </source>
</evidence>
<accession>A0A5Q0GUD7</accession>